<reference evidence="4 5" key="1">
    <citation type="submission" date="2016-08" db="EMBL/GenBank/DDBJ databases">
        <title>A Parts List for Fungal Cellulosomes Revealed by Comparative Genomics.</title>
        <authorList>
            <consortium name="DOE Joint Genome Institute"/>
            <person name="Haitjema C.H."/>
            <person name="Gilmore S.P."/>
            <person name="Henske J.K."/>
            <person name="Solomon K.V."/>
            <person name="De Groot R."/>
            <person name="Kuo A."/>
            <person name="Mondo S.J."/>
            <person name="Salamov A.A."/>
            <person name="Labutti K."/>
            <person name="Zhao Z."/>
            <person name="Chiniquy J."/>
            <person name="Barry K."/>
            <person name="Brewer H.M."/>
            <person name="Purvine S.O."/>
            <person name="Wright A.T."/>
            <person name="Boxma B."/>
            <person name="Van Alen T."/>
            <person name="Hackstein J.H."/>
            <person name="Baker S.E."/>
            <person name="Grigoriev I.V."/>
            <person name="O'Malley M.A."/>
        </authorList>
    </citation>
    <scope>NUCLEOTIDE SEQUENCE [LARGE SCALE GENOMIC DNA]</scope>
    <source>
        <strain evidence="4 5">S4</strain>
    </source>
</reference>
<feature type="region of interest" description="Disordered" evidence="1">
    <location>
        <begin position="24"/>
        <end position="243"/>
    </location>
</feature>
<keyword evidence="2" id="KW-0472">Membrane</keyword>
<feature type="compositionally biased region" description="Polar residues" evidence="1">
    <location>
        <begin position="128"/>
        <end position="140"/>
    </location>
</feature>
<dbReference type="Proteomes" id="UP000193944">
    <property type="component" value="Unassembled WGS sequence"/>
</dbReference>
<dbReference type="AlphaFoldDB" id="A0A1Y1WEN3"/>
<organism evidence="4 5">
    <name type="scientific">Anaeromyces robustus</name>
    <dbReference type="NCBI Taxonomy" id="1754192"/>
    <lineage>
        <taxon>Eukaryota</taxon>
        <taxon>Fungi</taxon>
        <taxon>Fungi incertae sedis</taxon>
        <taxon>Chytridiomycota</taxon>
        <taxon>Chytridiomycota incertae sedis</taxon>
        <taxon>Neocallimastigomycetes</taxon>
        <taxon>Neocallimastigales</taxon>
        <taxon>Neocallimastigaceae</taxon>
        <taxon>Anaeromyces</taxon>
    </lineage>
</organism>
<evidence type="ECO:0000256" key="2">
    <source>
        <dbReference type="SAM" id="Phobius"/>
    </source>
</evidence>
<feature type="chain" id="PRO_5012756408" description="Mid2 domain-containing protein" evidence="3">
    <location>
        <begin position="20"/>
        <end position="282"/>
    </location>
</feature>
<keyword evidence="3" id="KW-0732">Signal</keyword>
<evidence type="ECO:0000313" key="4">
    <source>
        <dbReference type="EMBL" id="ORX71706.1"/>
    </source>
</evidence>
<reference evidence="4 5" key="2">
    <citation type="submission" date="2016-08" db="EMBL/GenBank/DDBJ databases">
        <title>Pervasive Adenine N6-methylation of Active Genes in Fungi.</title>
        <authorList>
            <consortium name="DOE Joint Genome Institute"/>
            <person name="Mondo S.J."/>
            <person name="Dannebaum R.O."/>
            <person name="Kuo R.C."/>
            <person name="Labutti K."/>
            <person name="Haridas S."/>
            <person name="Kuo A."/>
            <person name="Salamov A."/>
            <person name="Ahrendt S.R."/>
            <person name="Lipzen A."/>
            <person name="Sullivan W."/>
            <person name="Andreopoulos W.B."/>
            <person name="Clum A."/>
            <person name="Lindquist E."/>
            <person name="Daum C."/>
            <person name="Ramamoorthy G.K."/>
            <person name="Gryganskyi A."/>
            <person name="Culley D."/>
            <person name="Magnuson J.K."/>
            <person name="James T.Y."/>
            <person name="O'Malley M.A."/>
            <person name="Stajich J.E."/>
            <person name="Spatafora J.W."/>
            <person name="Visel A."/>
            <person name="Grigoriev I.V."/>
        </authorList>
    </citation>
    <scope>NUCLEOTIDE SEQUENCE [LARGE SCALE GENOMIC DNA]</scope>
    <source>
        <strain evidence="4 5">S4</strain>
    </source>
</reference>
<feature type="compositionally biased region" description="Pro residues" evidence="1">
    <location>
        <begin position="98"/>
        <end position="108"/>
    </location>
</feature>
<name>A0A1Y1WEN3_9FUNG</name>
<protein>
    <recommendedName>
        <fullName evidence="6">Mid2 domain-containing protein</fullName>
    </recommendedName>
</protein>
<evidence type="ECO:0000256" key="3">
    <source>
        <dbReference type="SAM" id="SignalP"/>
    </source>
</evidence>
<evidence type="ECO:0008006" key="6">
    <source>
        <dbReference type="Google" id="ProtNLM"/>
    </source>
</evidence>
<keyword evidence="5" id="KW-1185">Reference proteome</keyword>
<evidence type="ECO:0000256" key="1">
    <source>
        <dbReference type="SAM" id="MobiDB-lite"/>
    </source>
</evidence>
<sequence>MRLSKVLLLLSAVVTFTYANGLELSEPEDGANGENFDAGFAENSEPEVDHNIAPVESPISNPPAAVSEPIDSIPNPTEETTLPPKQPPVDTSSSIPAGLPPKNPPSVPSTPAAADVAPANQEAADTIPSPSDTAGLSNGNVEADSAEKSEPEDAAAGENVAAGDDNGEGSDDYGDSKPVDQLDGIAPADTLDGANVSDGEQGADGINAADANDEGEQSSPDGVEGAEAEKTADGNDEGLSPTSIAAGLCGAAAVSSAGIFFWVKKSKRQGYVQSVRTQISMV</sequence>
<feature type="signal peptide" evidence="3">
    <location>
        <begin position="1"/>
        <end position="19"/>
    </location>
</feature>
<gene>
    <name evidence="4" type="ORF">BCR32DRAFT_330081</name>
</gene>
<evidence type="ECO:0000313" key="5">
    <source>
        <dbReference type="Proteomes" id="UP000193944"/>
    </source>
</evidence>
<dbReference type="EMBL" id="MCFG01000401">
    <property type="protein sequence ID" value="ORX71706.1"/>
    <property type="molecule type" value="Genomic_DNA"/>
</dbReference>
<proteinExistence type="predicted"/>
<keyword evidence="2" id="KW-0812">Transmembrane</keyword>
<comment type="caution">
    <text evidence="4">The sequence shown here is derived from an EMBL/GenBank/DDBJ whole genome shotgun (WGS) entry which is preliminary data.</text>
</comment>
<feature type="transmembrane region" description="Helical" evidence="2">
    <location>
        <begin position="244"/>
        <end position="263"/>
    </location>
</feature>
<keyword evidence="2" id="KW-1133">Transmembrane helix</keyword>
<accession>A0A1Y1WEN3</accession>